<feature type="transmembrane region" description="Helical" evidence="8">
    <location>
        <begin position="397"/>
        <end position="419"/>
    </location>
</feature>
<dbReference type="InterPro" id="IPR020846">
    <property type="entry name" value="MFS_dom"/>
</dbReference>
<feature type="transmembrane region" description="Helical" evidence="8">
    <location>
        <begin position="371"/>
        <end position="391"/>
    </location>
</feature>
<dbReference type="Pfam" id="PF07690">
    <property type="entry name" value="MFS_1"/>
    <property type="match status" value="1"/>
</dbReference>
<feature type="transmembrane region" description="Helical" evidence="8">
    <location>
        <begin position="55"/>
        <end position="76"/>
    </location>
</feature>
<dbReference type="AlphaFoldDB" id="A0A975R2F3"/>
<dbReference type="RefSeq" id="WP_210228607.1">
    <property type="nucleotide sequence ID" value="NZ_CP076022.1"/>
</dbReference>
<accession>A0A975R2F3</accession>
<dbReference type="Gene3D" id="1.20.1720.10">
    <property type="entry name" value="Multidrug resistance protein D"/>
    <property type="match status" value="1"/>
</dbReference>
<evidence type="ECO:0000256" key="1">
    <source>
        <dbReference type="ARBA" id="ARBA00004651"/>
    </source>
</evidence>
<feature type="transmembrane region" description="Helical" evidence="8">
    <location>
        <begin position="469"/>
        <end position="486"/>
    </location>
</feature>
<dbReference type="PROSITE" id="PS50850">
    <property type="entry name" value="MFS"/>
    <property type="match status" value="1"/>
</dbReference>
<keyword evidence="2" id="KW-0813">Transport</keyword>
<evidence type="ECO:0000256" key="4">
    <source>
        <dbReference type="ARBA" id="ARBA00022692"/>
    </source>
</evidence>
<feature type="transmembrane region" description="Helical" evidence="8">
    <location>
        <begin position="179"/>
        <end position="202"/>
    </location>
</feature>
<dbReference type="SUPFAM" id="SSF103473">
    <property type="entry name" value="MFS general substrate transporter"/>
    <property type="match status" value="1"/>
</dbReference>
<organism evidence="10 11">
    <name type="scientific">Arthrobacter jiangjiafuii</name>
    <dbReference type="NCBI Taxonomy" id="2817475"/>
    <lineage>
        <taxon>Bacteria</taxon>
        <taxon>Bacillati</taxon>
        <taxon>Actinomycetota</taxon>
        <taxon>Actinomycetes</taxon>
        <taxon>Micrococcales</taxon>
        <taxon>Micrococcaceae</taxon>
        <taxon>Arthrobacter</taxon>
    </lineage>
</organism>
<feature type="transmembrane region" description="Helical" evidence="8">
    <location>
        <begin position="346"/>
        <end position="364"/>
    </location>
</feature>
<comment type="subcellular location">
    <subcellularLocation>
        <location evidence="1">Cell membrane</location>
        <topology evidence="1">Multi-pass membrane protein</topology>
    </subcellularLocation>
</comment>
<protein>
    <submittedName>
        <fullName evidence="10">MFS transporter</fullName>
    </submittedName>
</protein>
<dbReference type="GO" id="GO:0022857">
    <property type="term" value="F:transmembrane transporter activity"/>
    <property type="evidence" value="ECO:0007669"/>
    <property type="project" value="InterPro"/>
</dbReference>
<dbReference type="GO" id="GO:0005886">
    <property type="term" value="C:plasma membrane"/>
    <property type="evidence" value="ECO:0007669"/>
    <property type="project" value="UniProtKB-SubCell"/>
</dbReference>
<feature type="transmembrane region" description="Helical" evidence="8">
    <location>
        <begin position="120"/>
        <end position="143"/>
    </location>
</feature>
<evidence type="ECO:0000256" key="3">
    <source>
        <dbReference type="ARBA" id="ARBA00022475"/>
    </source>
</evidence>
<dbReference type="EMBL" id="CP076022">
    <property type="protein sequence ID" value="QWC11538.1"/>
    <property type="molecule type" value="Genomic_DNA"/>
</dbReference>
<dbReference type="PRINTS" id="PR01036">
    <property type="entry name" value="TCRTETB"/>
</dbReference>
<feature type="transmembrane region" description="Helical" evidence="8">
    <location>
        <begin position="240"/>
        <end position="258"/>
    </location>
</feature>
<feature type="transmembrane region" description="Helical" evidence="8">
    <location>
        <begin position="149"/>
        <end position="167"/>
    </location>
</feature>
<gene>
    <name evidence="10" type="ORF">KKR91_08380</name>
</gene>
<dbReference type="CDD" id="cd17321">
    <property type="entry name" value="MFS_MMR_MDR_like"/>
    <property type="match status" value="1"/>
</dbReference>
<name>A0A975R2F3_9MICC</name>
<feature type="transmembrane region" description="Helical" evidence="8">
    <location>
        <begin position="208"/>
        <end position="228"/>
    </location>
</feature>
<evidence type="ECO:0000313" key="10">
    <source>
        <dbReference type="EMBL" id="QWC11538.1"/>
    </source>
</evidence>
<reference evidence="10 11" key="1">
    <citation type="submission" date="2021-05" db="EMBL/GenBank/DDBJ databases">
        <title>Novel species in genus Arthrobacter.</title>
        <authorList>
            <person name="Zhang G."/>
        </authorList>
    </citation>
    <scope>NUCLEOTIDE SEQUENCE [LARGE SCALE GENOMIC DNA]</scope>
    <source>
        <strain evidence="11">zg-ZUI227</strain>
    </source>
</reference>
<evidence type="ECO:0000259" key="9">
    <source>
        <dbReference type="PROSITE" id="PS50850"/>
    </source>
</evidence>
<evidence type="ECO:0000256" key="6">
    <source>
        <dbReference type="ARBA" id="ARBA00023136"/>
    </source>
</evidence>
<feature type="transmembrane region" description="Helical" evidence="8">
    <location>
        <begin position="440"/>
        <end position="463"/>
    </location>
</feature>
<dbReference type="InterPro" id="IPR011701">
    <property type="entry name" value="MFS"/>
</dbReference>
<evidence type="ECO:0000313" key="11">
    <source>
        <dbReference type="Proteomes" id="UP000676885"/>
    </source>
</evidence>
<proteinExistence type="predicted"/>
<keyword evidence="3" id="KW-1003">Cell membrane</keyword>
<feature type="transmembrane region" description="Helical" evidence="8">
    <location>
        <begin position="88"/>
        <end position="108"/>
    </location>
</feature>
<dbReference type="KEGG" id="ajg:KKR91_08380"/>
<evidence type="ECO:0000256" key="8">
    <source>
        <dbReference type="SAM" id="Phobius"/>
    </source>
</evidence>
<evidence type="ECO:0000256" key="5">
    <source>
        <dbReference type="ARBA" id="ARBA00022989"/>
    </source>
</evidence>
<keyword evidence="11" id="KW-1185">Reference proteome</keyword>
<evidence type="ECO:0000256" key="2">
    <source>
        <dbReference type="ARBA" id="ARBA00022448"/>
    </source>
</evidence>
<keyword evidence="5 8" id="KW-1133">Transmembrane helix</keyword>
<dbReference type="InterPro" id="IPR036259">
    <property type="entry name" value="MFS_trans_sf"/>
</dbReference>
<feature type="domain" description="Major facilitator superfamily (MFS) profile" evidence="9">
    <location>
        <begin position="54"/>
        <end position="491"/>
    </location>
</feature>
<dbReference type="PANTHER" id="PTHR42718:SF46">
    <property type="entry name" value="BLR6921 PROTEIN"/>
    <property type="match status" value="1"/>
</dbReference>
<feature type="region of interest" description="Disordered" evidence="7">
    <location>
        <begin position="1"/>
        <end position="46"/>
    </location>
</feature>
<feature type="transmembrane region" description="Helical" evidence="8">
    <location>
        <begin position="264"/>
        <end position="285"/>
    </location>
</feature>
<feature type="transmembrane region" description="Helical" evidence="8">
    <location>
        <begin position="306"/>
        <end position="326"/>
    </location>
</feature>
<dbReference type="PANTHER" id="PTHR42718">
    <property type="entry name" value="MAJOR FACILITATOR SUPERFAMILY MULTIDRUG TRANSPORTER MFSC"/>
    <property type="match status" value="1"/>
</dbReference>
<keyword evidence="4 8" id="KW-0812">Transmembrane</keyword>
<dbReference type="Proteomes" id="UP000676885">
    <property type="component" value="Chromosome"/>
</dbReference>
<keyword evidence="6 8" id="KW-0472">Membrane</keyword>
<sequence length="496" mass="49815">MQDFDNSKPGKTNPQPEAAEAHLPDPPPGTTPPGTTESQPQTAAVKPDARRWRTLWLLGVAQLMLVVDVTVVAIALPDMQADLGLDRAGLAWTASVYALAFGGLMLLGGKAADILGPRRVVLFGLGLFIATSLLAGLATGPVLLLLARALQGVGAAAMSPAALSVIARTFTGDDLSRALGVWSGLGGAGAAIGVLLGGALTSGPGWPWVFYVNVPVGLLLLAGLLRWVRPLPGSGGRLDVLGAALVTASTSAVVYGLVSAGDYGWISAPTLIAGAAGVLGYVLFWRRIRTAGAPLVDPAMLQRKPVLLGLGLIFIATALMISVFFLGSFTLQELHGFSALETGLSFLPVAVGTIVGSNLAGRVVPSWGVRAVYATGLLIAAAGLAAAAGIFSMTVLVIGITVSGFGIGAVFVAAAGSLFSAVQPQEAGVASAALSTFHEFGAAAGVSTVSSIAAAALLVPGFAAFAPGYWFAAAVAVAACLGSLAWPRNPAAAQAG</sequence>
<dbReference type="Gene3D" id="1.20.1250.20">
    <property type="entry name" value="MFS general substrate transporter like domains"/>
    <property type="match status" value="1"/>
</dbReference>
<evidence type="ECO:0000256" key="7">
    <source>
        <dbReference type="SAM" id="MobiDB-lite"/>
    </source>
</evidence>